<sequence>MRKLSRKETAKINGGIRPDQCFYTDDNGVRKLGCRLQPVPDCCGGWVYPIPGQDCIACDGGL</sequence>
<dbReference type="AlphaFoldDB" id="A0A1H1AG12"/>
<organism evidence="1 2">
    <name type="scientific">Chryseobacterium soldanellicola</name>
    <dbReference type="NCBI Taxonomy" id="311333"/>
    <lineage>
        <taxon>Bacteria</taxon>
        <taxon>Pseudomonadati</taxon>
        <taxon>Bacteroidota</taxon>
        <taxon>Flavobacteriia</taxon>
        <taxon>Flavobacteriales</taxon>
        <taxon>Weeksellaceae</taxon>
        <taxon>Chryseobacterium group</taxon>
        <taxon>Chryseobacterium</taxon>
    </lineage>
</organism>
<evidence type="ECO:0000313" key="1">
    <source>
        <dbReference type="EMBL" id="SDQ38673.1"/>
    </source>
</evidence>
<gene>
    <name evidence="1" type="ORF">SAMN05421664_1409</name>
</gene>
<reference evidence="2" key="1">
    <citation type="submission" date="2016-10" db="EMBL/GenBank/DDBJ databases">
        <authorList>
            <person name="Varghese N."/>
            <person name="Submissions S."/>
        </authorList>
    </citation>
    <scope>NUCLEOTIDE SEQUENCE [LARGE SCALE GENOMIC DNA]</scope>
    <source>
        <strain evidence="2">DSM 17072</strain>
    </source>
</reference>
<keyword evidence="2" id="KW-1185">Reference proteome</keyword>
<accession>A0A1H1AG12</accession>
<protein>
    <submittedName>
        <fullName evidence="1">Uncharacterized protein</fullName>
    </submittedName>
</protein>
<dbReference type="EMBL" id="FNKL01000002">
    <property type="protein sequence ID" value="SDQ38673.1"/>
    <property type="molecule type" value="Genomic_DNA"/>
</dbReference>
<name>A0A1H1AG12_9FLAO</name>
<dbReference type="Proteomes" id="UP000199627">
    <property type="component" value="Unassembled WGS sequence"/>
</dbReference>
<dbReference type="OrthoDB" id="1262977at2"/>
<proteinExistence type="predicted"/>
<dbReference type="RefSeq" id="WP_089755010.1">
    <property type="nucleotide sequence ID" value="NZ_FNKL01000002.1"/>
</dbReference>
<evidence type="ECO:0000313" key="2">
    <source>
        <dbReference type="Proteomes" id="UP000199627"/>
    </source>
</evidence>